<gene>
    <name evidence="1" type="ORF">S03H2_05572</name>
</gene>
<reference evidence="1" key="1">
    <citation type="journal article" date="2014" name="Front. Microbiol.">
        <title>High frequency of phylogenetically diverse reductive dehalogenase-homologous genes in deep subseafloor sedimentary metagenomes.</title>
        <authorList>
            <person name="Kawai M."/>
            <person name="Futagami T."/>
            <person name="Toyoda A."/>
            <person name="Takaki Y."/>
            <person name="Nishi S."/>
            <person name="Hori S."/>
            <person name="Arai W."/>
            <person name="Tsubouchi T."/>
            <person name="Morono Y."/>
            <person name="Uchiyama I."/>
            <person name="Ito T."/>
            <person name="Fujiyama A."/>
            <person name="Inagaki F."/>
            <person name="Takami H."/>
        </authorList>
    </citation>
    <scope>NUCLEOTIDE SEQUENCE</scope>
    <source>
        <strain evidence="1">Expedition CK06-06</strain>
    </source>
</reference>
<evidence type="ECO:0000313" key="1">
    <source>
        <dbReference type="EMBL" id="GAH26951.1"/>
    </source>
</evidence>
<organism evidence="1">
    <name type="scientific">marine sediment metagenome</name>
    <dbReference type="NCBI Taxonomy" id="412755"/>
    <lineage>
        <taxon>unclassified sequences</taxon>
        <taxon>metagenomes</taxon>
        <taxon>ecological metagenomes</taxon>
    </lineage>
</organism>
<proteinExistence type="predicted"/>
<name>X1E134_9ZZZZ</name>
<dbReference type="EMBL" id="BARU01002337">
    <property type="protein sequence ID" value="GAH26951.1"/>
    <property type="molecule type" value="Genomic_DNA"/>
</dbReference>
<dbReference type="InterPro" id="IPR043472">
    <property type="entry name" value="Macro_dom-like"/>
</dbReference>
<comment type="caution">
    <text evidence="1">The sequence shown here is derived from an EMBL/GenBank/DDBJ whole genome shotgun (WGS) entry which is preliminary data.</text>
</comment>
<protein>
    <submittedName>
        <fullName evidence="1">Uncharacterized protein</fullName>
    </submittedName>
</protein>
<sequence length="42" mass="4989">TRIAVTETVNFLKRNNFVKKIIFACFNNRVYDCYISELKSTQ</sequence>
<dbReference type="AlphaFoldDB" id="X1E134"/>
<accession>X1E134</accession>
<feature type="non-terminal residue" evidence="1">
    <location>
        <position position="1"/>
    </location>
</feature>
<dbReference type="SUPFAM" id="SSF52949">
    <property type="entry name" value="Macro domain-like"/>
    <property type="match status" value="1"/>
</dbReference>